<evidence type="ECO:0000313" key="2">
    <source>
        <dbReference type="EMBL" id="CAF3352668.1"/>
    </source>
</evidence>
<dbReference type="Proteomes" id="UP000663833">
    <property type="component" value="Unassembled WGS sequence"/>
</dbReference>
<evidence type="ECO:0000313" key="7">
    <source>
        <dbReference type="EMBL" id="CAF4480407.1"/>
    </source>
</evidence>
<dbReference type="Proteomes" id="UP000663872">
    <property type="component" value="Unassembled WGS sequence"/>
</dbReference>
<dbReference type="EMBL" id="CAJOBO010003434">
    <property type="protein sequence ID" value="CAF4492513.1"/>
    <property type="molecule type" value="Genomic_DNA"/>
</dbReference>
<dbReference type="Proteomes" id="UP000663848">
    <property type="component" value="Unassembled WGS sequence"/>
</dbReference>
<organism evidence="3 9">
    <name type="scientific">Rotaria socialis</name>
    <dbReference type="NCBI Taxonomy" id="392032"/>
    <lineage>
        <taxon>Eukaryota</taxon>
        <taxon>Metazoa</taxon>
        <taxon>Spiralia</taxon>
        <taxon>Gnathifera</taxon>
        <taxon>Rotifera</taxon>
        <taxon>Eurotatoria</taxon>
        <taxon>Bdelloidea</taxon>
        <taxon>Philodinida</taxon>
        <taxon>Philodinidae</taxon>
        <taxon>Rotaria</taxon>
    </lineage>
</organism>
<dbReference type="EMBL" id="CAJOBP010005712">
    <property type="protein sequence ID" value="CAF4476137.1"/>
    <property type="molecule type" value="Genomic_DNA"/>
</dbReference>
<evidence type="ECO:0000313" key="5">
    <source>
        <dbReference type="EMBL" id="CAF4462363.1"/>
    </source>
</evidence>
<sequence length="170" mass="20213">MSTITDIVFNNTIYSPCDDWGLLLHQINGPSSLIEVQNAELIKFMRNFNDLTGCQNHIQENNDKHITLFVDDVNMQTWLLNGSVDVNVDDINIFCRNIYDKEYFKRWKRRQERRIRNIITYDELNRELLLFGMKLIKELCVYFQDDHGILNLLEADYERIRLALINSLSH</sequence>
<comment type="caution">
    <text evidence="3">The sequence shown here is derived from an EMBL/GenBank/DDBJ whole genome shotgun (WGS) entry which is preliminary data.</text>
</comment>
<dbReference type="EMBL" id="CAJOBS010000051">
    <property type="protein sequence ID" value="CAF4480407.1"/>
    <property type="molecule type" value="Genomic_DNA"/>
</dbReference>
<dbReference type="Proteomes" id="UP000663865">
    <property type="component" value="Unassembled WGS sequence"/>
</dbReference>
<name>A0A818FXS0_9BILA</name>
<evidence type="ECO:0000313" key="6">
    <source>
        <dbReference type="EMBL" id="CAF4476137.1"/>
    </source>
</evidence>
<dbReference type="Proteomes" id="UP000663825">
    <property type="component" value="Unassembled WGS sequence"/>
</dbReference>
<evidence type="ECO:0000313" key="4">
    <source>
        <dbReference type="EMBL" id="CAF3608154.1"/>
    </source>
</evidence>
<dbReference type="OrthoDB" id="9994057at2759"/>
<dbReference type="EMBL" id="CAJOBR010000087">
    <property type="protein sequence ID" value="CAF4462363.1"/>
    <property type="molecule type" value="Genomic_DNA"/>
</dbReference>
<accession>A0A818FXS0</accession>
<keyword evidence="10" id="KW-1185">Reference proteome</keyword>
<dbReference type="Proteomes" id="UP000663851">
    <property type="component" value="Unassembled WGS sequence"/>
</dbReference>
<dbReference type="AlphaFoldDB" id="A0A818FXS0"/>
<evidence type="ECO:0000313" key="8">
    <source>
        <dbReference type="EMBL" id="CAF4492513.1"/>
    </source>
</evidence>
<evidence type="ECO:0000313" key="9">
    <source>
        <dbReference type="Proteomes" id="UP000663833"/>
    </source>
</evidence>
<dbReference type="Proteomes" id="UP000663873">
    <property type="component" value="Unassembled WGS sequence"/>
</dbReference>
<evidence type="ECO:0000313" key="1">
    <source>
        <dbReference type="EMBL" id="CAF3232719.1"/>
    </source>
</evidence>
<dbReference type="EMBL" id="CAJNYV010003746">
    <property type="protein sequence ID" value="CAF3608154.1"/>
    <property type="molecule type" value="Genomic_DNA"/>
</dbReference>
<gene>
    <name evidence="2" type="ORF">GRG538_LOCUS5672</name>
    <name evidence="8" type="ORF">HFQ381_LOCUS27138</name>
    <name evidence="4" type="ORF">KIK155_LOCUS21286</name>
    <name evidence="3" type="ORF">LUA448_LOCUS24027</name>
    <name evidence="5" type="ORF">QYT958_LOCUS1529</name>
    <name evidence="1" type="ORF">TIS948_LOCUS14190</name>
    <name evidence="7" type="ORF">TOA249_LOCUS1738</name>
    <name evidence="6" type="ORF">UJA718_LOCUS24571</name>
</gene>
<dbReference type="EMBL" id="CAJNYD010003129">
    <property type="protein sequence ID" value="CAF3481002.1"/>
    <property type="molecule type" value="Genomic_DNA"/>
</dbReference>
<evidence type="ECO:0000313" key="3">
    <source>
        <dbReference type="EMBL" id="CAF3481002.1"/>
    </source>
</evidence>
<protein>
    <submittedName>
        <fullName evidence="3">Uncharacterized protein</fullName>
    </submittedName>
</protein>
<reference evidence="3" key="1">
    <citation type="submission" date="2021-02" db="EMBL/GenBank/DDBJ databases">
        <authorList>
            <person name="Nowell W R."/>
        </authorList>
    </citation>
    <scope>NUCLEOTIDE SEQUENCE</scope>
</reference>
<dbReference type="EMBL" id="CAJNXB010002298">
    <property type="protein sequence ID" value="CAF3232719.1"/>
    <property type="molecule type" value="Genomic_DNA"/>
</dbReference>
<proteinExistence type="predicted"/>
<dbReference type="Proteomes" id="UP000663838">
    <property type="component" value="Unassembled WGS sequence"/>
</dbReference>
<evidence type="ECO:0000313" key="10">
    <source>
        <dbReference type="Proteomes" id="UP000663873"/>
    </source>
</evidence>
<dbReference type="EMBL" id="CAJNYT010000518">
    <property type="protein sequence ID" value="CAF3352668.1"/>
    <property type="molecule type" value="Genomic_DNA"/>
</dbReference>